<dbReference type="AlphaFoldDB" id="A0A1H4A206"/>
<dbReference type="Gene3D" id="3.40.50.620">
    <property type="entry name" value="HUPs"/>
    <property type="match status" value="1"/>
</dbReference>
<dbReference type="GO" id="GO:0016779">
    <property type="term" value="F:nucleotidyltransferase activity"/>
    <property type="evidence" value="ECO:0007669"/>
    <property type="project" value="UniProtKB-KW"/>
</dbReference>
<name>A0A1H4A206_ALKAM</name>
<organism evidence="4 5">
    <name type="scientific">Alkalimonas amylolytica</name>
    <dbReference type="NCBI Taxonomy" id="152573"/>
    <lineage>
        <taxon>Bacteria</taxon>
        <taxon>Pseudomonadati</taxon>
        <taxon>Pseudomonadota</taxon>
        <taxon>Gammaproteobacteria</taxon>
        <taxon>Alkalimonas</taxon>
    </lineage>
</organism>
<dbReference type="SUPFAM" id="SSF52374">
    <property type="entry name" value="Nucleotidylyl transferase"/>
    <property type="match status" value="1"/>
</dbReference>
<dbReference type="InterPro" id="IPR014729">
    <property type="entry name" value="Rossmann-like_a/b/a_fold"/>
</dbReference>
<evidence type="ECO:0000256" key="1">
    <source>
        <dbReference type="ARBA" id="ARBA00022679"/>
    </source>
</evidence>
<dbReference type="NCBIfam" id="TIGR00125">
    <property type="entry name" value="cyt_tran_rel"/>
    <property type="match status" value="1"/>
</dbReference>
<proteinExistence type="predicted"/>
<gene>
    <name evidence="4" type="ORF">SAMN04488051_102462</name>
</gene>
<reference evidence="4 5" key="1">
    <citation type="submission" date="2016-10" db="EMBL/GenBank/DDBJ databases">
        <authorList>
            <person name="de Groot N.N."/>
        </authorList>
    </citation>
    <scope>NUCLEOTIDE SEQUENCE [LARGE SCALE GENOMIC DNA]</scope>
    <source>
        <strain evidence="4 5">CGMCC 1.3430</strain>
    </source>
</reference>
<accession>A0A1H4A206</accession>
<dbReference type="InterPro" id="IPR050385">
    <property type="entry name" value="Archaeal_FAD_synthase"/>
</dbReference>
<dbReference type="STRING" id="152573.SAMN04488051_102462"/>
<evidence type="ECO:0000259" key="3">
    <source>
        <dbReference type="Pfam" id="PF01467"/>
    </source>
</evidence>
<evidence type="ECO:0000256" key="2">
    <source>
        <dbReference type="ARBA" id="ARBA00022695"/>
    </source>
</evidence>
<sequence length="151" mass="17544">MKNIITYGTFDLFHIGHLNLLKRLSEMGQLTVAVSTDEFNEGKGKKTIIPFEQRIEIVRGCRYVHQAIPESSWEQKINDIQTYHIDTFVIGDDWQGKFDFLQEYCEVVYLPRTEGISTTQLKKALSAFSSINKEEFMRAFEILEMLKADLN</sequence>
<dbReference type="PANTHER" id="PTHR43793:SF1">
    <property type="entry name" value="FAD SYNTHASE"/>
    <property type="match status" value="1"/>
</dbReference>
<dbReference type="EMBL" id="FNRM01000002">
    <property type="protein sequence ID" value="SEA30006.1"/>
    <property type="molecule type" value="Genomic_DNA"/>
</dbReference>
<keyword evidence="2 4" id="KW-0548">Nucleotidyltransferase</keyword>
<feature type="domain" description="Cytidyltransferase-like" evidence="3">
    <location>
        <begin position="5"/>
        <end position="123"/>
    </location>
</feature>
<dbReference type="OrthoDB" id="9802794at2"/>
<keyword evidence="5" id="KW-1185">Reference proteome</keyword>
<protein>
    <submittedName>
        <fullName evidence="4">Glycerol-3-phosphate cytidylyltransferase</fullName>
    </submittedName>
</protein>
<evidence type="ECO:0000313" key="4">
    <source>
        <dbReference type="EMBL" id="SEA30006.1"/>
    </source>
</evidence>
<evidence type="ECO:0000313" key="5">
    <source>
        <dbReference type="Proteomes" id="UP000198773"/>
    </source>
</evidence>
<dbReference type="Proteomes" id="UP000198773">
    <property type="component" value="Unassembled WGS sequence"/>
</dbReference>
<dbReference type="InterPro" id="IPR004821">
    <property type="entry name" value="Cyt_trans-like"/>
</dbReference>
<keyword evidence="1 4" id="KW-0808">Transferase</keyword>
<dbReference type="PANTHER" id="PTHR43793">
    <property type="entry name" value="FAD SYNTHASE"/>
    <property type="match status" value="1"/>
</dbReference>
<dbReference type="Pfam" id="PF01467">
    <property type="entry name" value="CTP_transf_like"/>
    <property type="match status" value="1"/>
</dbReference>
<dbReference type="RefSeq" id="WP_091340891.1">
    <property type="nucleotide sequence ID" value="NZ_FNRM01000002.1"/>
</dbReference>